<name>A0A4Y9YVX1_9APHY</name>
<evidence type="ECO:0000313" key="2">
    <source>
        <dbReference type="EMBL" id="TFY65279.1"/>
    </source>
</evidence>
<feature type="region of interest" description="Disordered" evidence="1">
    <location>
        <begin position="126"/>
        <end position="166"/>
    </location>
</feature>
<feature type="region of interest" description="Disordered" evidence="1">
    <location>
        <begin position="73"/>
        <end position="100"/>
    </location>
</feature>
<gene>
    <name evidence="2" type="ORF">EVJ58_g2067</name>
</gene>
<evidence type="ECO:0000313" key="3">
    <source>
        <dbReference type="Proteomes" id="UP000298390"/>
    </source>
</evidence>
<feature type="compositionally biased region" description="Low complexity" evidence="1">
    <location>
        <begin position="346"/>
        <end position="359"/>
    </location>
</feature>
<organism evidence="2 3">
    <name type="scientific">Rhodofomes roseus</name>
    <dbReference type="NCBI Taxonomy" id="34475"/>
    <lineage>
        <taxon>Eukaryota</taxon>
        <taxon>Fungi</taxon>
        <taxon>Dikarya</taxon>
        <taxon>Basidiomycota</taxon>
        <taxon>Agaricomycotina</taxon>
        <taxon>Agaricomycetes</taxon>
        <taxon>Polyporales</taxon>
        <taxon>Rhodofomes</taxon>
    </lineage>
</organism>
<feature type="region of interest" description="Disordered" evidence="1">
    <location>
        <begin position="321"/>
        <end position="389"/>
    </location>
</feature>
<proteinExistence type="predicted"/>
<reference evidence="2 3" key="1">
    <citation type="submission" date="2019-01" db="EMBL/GenBank/DDBJ databases">
        <title>Genome sequencing of the rare red list fungi Fomitopsis rosea.</title>
        <authorList>
            <person name="Buettner E."/>
            <person name="Kellner H."/>
        </authorList>
    </citation>
    <scope>NUCLEOTIDE SEQUENCE [LARGE SCALE GENOMIC DNA]</scope>
    <source>
        <strain evidence="2 3">DSM 105464</strain>
    </source>
</reference>
<accession>A0A4Y9YVX1</accession>
<dbReference type="Proteomes" id="UP000298390">
    <property type="component" value="Unassembled WGS sequence"/>
</dbReference>
<evidence type="ECO:0000256" key="1">
    <source>
        <dbReference type="SAM" id="MobiDB-lite"/>
    </source>
</evidence>
<comment type="caution">
    <text evidence="2">The sequence shown here is derived from an EMBL/GenBank/DDBJ whole genome shotgun (WGS) entry which is preliminary data.</text>
</comment>
<feature type="compositionally biased region" description="Acidic residues" evidence="1">
    <location>
        <begin position="336"/>
        <end position="345"/>
    </location>
</feature>
<sequence>MNTLLNENTLRALKRAEIQKLAKVRALPRVTTRLRSFIDSSGVQREGFRANGKTDALIAALVAKYPGGILSLEKEKGPARRSKRLQTTEPKDEEEEVAVKPPVFGDSISQYVPSRTNATVRATVETADEADTHQQQRAASPLPTPPPPSPSQRHEQEVPAPRPATPVLSLVKASSRGVRIQRSPPAVTPQQAPEFVQGSSGLVNNQAHALQRKQECLTTGAPTSAATRVPNFSRAREGASLSTEELNERNIQLSPPKQVAPAPGNGPVFHPSSINGQAGQCTRAGPSRRIVNPQVGPASAFSLHPAKWSSPDDQQVPVVAESISEMMSRKRRRDELEDDELDADSAEGSNSESDSSSVSQPTAGPSRASGYVPKPVPGYNGHESTPEPEYEWAERYALPYHWQSVRGDNLRPSPKRTRHR</sequence>
<dbReference type="AlphaFoldDB" id="A0A4Y9YVX1"/>
<feature type="region of interest" description="Disordered" evidence="1">
    <location>
        <begin position="275"/>
        <end position="294"/>
    </location>
</feature>
<dbReference type="EMBL" id="SEKV01000073">
    <property type="protein sequence ID" value="TFY65279.1"/>
    <property type="molecule type" value="Genomic_DNA"/>
</dbReference>
<protein>
    <submittedName>
        <fullName evidence="2">Uncharacterized protein</fullName>
    </submittedName>
</protein>